<dbReference type="AlphaFoldDB" id="I0IB90"/>
<comment type="catalytic activity">
    <reaction evidence="7">
        <text>L-cysteinyl-[prolipoprotein] + a 1,2-diacyl-sn-glycero-3-phospho-(1'-sn-glycerol) = an S-1,2-diacyl-sn-glyceryl-L-cysteinyl-[prolipoprotein] + sn-glycerol 1-phosphate + H(+)</text>
        <dbReference type="Rhea" id="RHEA:56712"/>
        <dbReference type="Rhea" id="RHEA-COMP:14679"/>
        <dbReference type="Rhea" id="RHEA-COMP:14680"/>
        <dbReference type="ChEBI" id="CHEBI:15378"/>
        <dbReference type="ChEBI" id="CHEBI:29950"/>
        <dbReference type="ChEBI" id="CHEBI:57685"/>
        <dbReference type="ChEBI" id="CHEBI:64716"/>
        <dbReference type="ChEBI" id="CHEBI:140658"/>
        <dbReference type="EC" id="2.5.1.145"/>
    </reaction>
</comment>
<evidence type="ECO:0000256" key="3">
    <source>
        <dbReference type="ARBA" id="ARBA00022679"/>
    </source>
</evidence>
<feature type="transmembrane region" description="Helical" evidence="7">
    <location>
        <begin position="97"/>
        <end position="121"/>
    </location>
</feature>
<comment type="function">
    <text evidence="7">Catalyzes the transfer of the diacylglyceryl group from phosphatidylglycerol to the sulfhydryl group of the N-terminal cysteine of a prolipoprotein, the first step in the formation of mature lipoproteins.</text>
</comment>
<keyword evidence="5 7" id="KW-1133">Transmembrane helix</keyword>
<dbReference type="InterPro" id="IPR001640">
    <property type="entry name" value="Lgt"/>
</dbReference>
<keyword evidence="8" id="KW-0449">Lipoprotein</keyword>
<keyword evidence="8" id="KW-0328">Glycosyltransferase</keyword>
<dbReference type="OrthoDB" id="871140at2"/>
<dbReference type="STRING" id="1142394.PSMK_03690"/>
<reference evidence="8 9" key="1">
    <citation type="submission" date="2012-02" db="EMBL/GenBank/DDBJ databases">
        <title>Complete genome sequence of Phycisphaera mikurensis NBRC 102666.</title>
        <authorList>
            <person name="Ankai A."/>
            <person name="Hosoyama A."/>
            <person name="Terui Y."/>
            <person name="Sekine M."/>
            <person name="Fukai R."/>
            <person name="Kato Y."/>
            <person name="Nakamura S."/>
            <person name="Yamada-Narita S."/>
            <person name="Kawakoshi A."/>
            <person name="Fukunaga Y."/>
            <person name="Yamazaki S."/>
            <person name="Fujita N."/>
        </authorList>
    </citation>
    <scope>NUCLEOTIDE SEQUENCE [LARGE SCALE GENOMIC DNA]</scope>
    <source>
        <strain evidence="9">NBRC 102666 / KCTC 22515 / FYK2301M01</strain>
    </source>
</reference>
<dbReference type="eggNOG" id="COG0682">
    <property type="taxonomic scope" value="Bacteria"/>
</dbReference>
<dbReference type="RefSeq" id="WP_014435748.1">
    <property type="nucleotide sequence ID" value="NC_017080.1"/>
</dbReference>
<name>I0IB90_PHYMF</name>
<feature type="binding site" evidence="7">
    <location>
        <position position="146"/>
    </location>
    <ligand>
        <name>a 1,2-diacyl-sn-glycero-3-phospho-(1'-sn-glycerol)</name>
        <dbReference type="ChEBI" id="CHEBI:64716"/>
    </ligand>
</feature>
<dbReference type="PANTHER" id="PTHR30589:SF0">
    <property type="entry name" value="PHOSPHATIDYLGLYCEROL--PROLIPOPROTEIN DIACYLGLYCERYL TRANSFERASE"/>
    <property type="match status" value="1"/>
</dbReference>
<feature type="transmembrane region" description="Helical" evidence="7">
    <location>
        <begin position="288"/>
        <end position="308"/>
    </location>
</feature>
<evidence type="ECO:0000256" key="7">
    <source>
        <dbReference type="HAMAP-Rule" id="MF_01147"/>
    </source>
</evidence>
<evidence type="ECO:0000256" key="2">
    <source>
        <dbReference type="ARBA" id="ARBA00022475"/>
    </source>
</evidence>
<dbReference type="UniPathway" id="UPA00664"/>
<feature type="transmembrane region" description="Helical" evidence="7">
    <location>
        <begin position="20"/>
        <end position="39"/>
    </location>
</feature>
<dbReference type="PROSITE" id="PS01311">
    <property type="entry name" value="LGT"/>
    <property type="match status" value="1"/>
</dbReference>
<evidence type="ECO:0000256" key="5">
    <source>
        <dbReference type="ARBA" id="ARBA00022989"/>
    </source>
</evidence>
<keyword evidence="4 7" id="KW-0812">Transmembrane</keyword>
<gene>
    <name evidence="7 8" type="primary">lgt</name>
    <name evidence="8" type="ordered locus">PSMK_03690</name>
</gene>
<feature type="transmembrane region" description="Helical" evidence="7">
    <location>
        <begin position="51"/>
        <end position="77"/>
    </location>
</feature>
<feature type="transmembrane region" description="Helical" evidence="7">
    <location>
        <begin position="252"/>
        <end position="268"/>
    </location>
</feature>
<comment type="subcellular location">
    <subcellularLocation>
        <location evidence="7">Cell inner membrane</location>
        <topology evidence="7">Multi-pass membrane protein</topology>
    </subcellularLocation>
</comment>
<proteinExistence type="inferred from homology"/>
<dbReference type="GO" id="GO:0042158">
    <property type="term" value="P:lipoprotein biosynthetic process"/>
    <property type="evidence" value="ECO:0007669"/>
    <property type="project" value="UniProtKB-UniRule"/>
</dbReference>
<organism evidence="8 9">
    <name type="scientific">Phycisphaera mikurensis (strain NBRC 102666 / KCTC 22515 / FYK2301M01)</name>
    <dbReference type="NCBI Taxonomy" id="1142394"/>
    <lineage>
        <taxon>Bacteria</taxon>
        <taxon>Pseudomonadati</taxon>
        <taxon>Planctomycetota</taxon>
        <taxon>Phycisphaerae</taxon>
        <taxon>Phycisphaerales</taxon>
        <taxon>Phycisphaeraceae</taxon>
        <taxon>Phycisphaera</taxon>
    </lineage>
</organism>
<comment type="pathway">
    <text evidence="7">Protein modification; lipoprotein biosynthesis (diacylglyceryl transfer).</text>
</comment>
<dbReference type="Proteomes" id="UP000007881">
    <property type="component" value="Chromosome"/>
</dbReference>
<evidence type="ECO:0000313" key="8">
    <source>
        <dbReference type="EMBL" id="BAM02528.1"/>
    </source>
</evidence>
<dbReference type="NCBIfam" id="TIGR00544">
    <property type="entry name" value="lgt"/>
    <property type="match status" value="1"/>
</dbReference>
<dbReference type="EC" id="2.5.1.145" evidence="7"/>
<dbReference type="HOGENOM" id="CLU_013386_1_0_0"/>
<keyword evidence="6 7" id="KW-0472">Membrane</keyword>
<evidence type="ECO:0000256" key="4">
    <source>
        <dbReference type="ARBA" id="ARBA00022692"/>
    </source>
</evidence>
<feature type="transmembrane region" description="Helical" evidence="7">
    <location>
        <begin position="133"/>
        <end position="151"/>
    </location>
</feature>
<dbReference type="HAMAP" id="MF_01147">
    <property type="entry name" value="Lgt"/>
    <property type="match status" value="1"/>
</dbReference>
<keyword evidence="2 7" id="KW-1003">Cell membrane</keyword>
<feature type="transmembrane region" description="Helical" evidence="7">
    <location>
        <begin position="225"/>
        <end position="245"/>
    </location>
</feature>
<dbReference type="Pfam" id="PF01790">
    <property type="entry name" value="LGT"/>
    <property type="match status" value="1"/>
</dbReference>
<dbReference type="KEGG" id="phm:PSMK_03690"/>
<keyword evidence="9" id="KW-1185">Reference proteome</keyword>
<evidence type="ECO:0000256" key="6">
    <source>
        <dbReference type="ARBA" id="ARBA00023136"/>
    </source>
</evidence>
<evidence type="ECO:0000256" key="1">
    <source>
        <dbReference type="ARBA" id="ARBA00007150"/>
    </source>
</evidence>
<protein>
    <recommendedName>
        <fullName evidence="7">Phosphatidylglycerol--prolipoprotein diacylglyceryl transferase</fullName>
        <ecNumber evidence="7">2.5.1.145</ecNumber>
    </recommendedName>
</protein>
<keyword evidence="7" id="KW-0997">Cell inner membrane</keyword>
<accession>I0IB90</accession>
<dbReference type="EMBL" id="AP012338">
    <property type="protein sequence ID" value="BAM02528.1"/>
    <property type="molecule type" value="Genomic_DNA"/>
</dbReference>
<dbReference type="GO" id="GO:0008961">
    <property type="term" value="F:phosphatidylglycerol-prolipoprotein diacylglyceryl transferase activity"/>
    <property type="evidence" value="ECO:0007669"/>
    <property type="project" value="UniProtKB-UniRule"/>
</dbReference>
<evidence type="ECO:0000313" key="9">
    <source>
        <dbReference type="Proteomes" id="UP000007881"/>
    </source>
</evidence>
<dbReference type="GO" id="GO:0005886">
    <property type="term" value="C:plasma membrane"/>
    <property type="evidence" value="ECO:0007669"/>
    <property type="project" value="UniProtKB-SubCell"/>
</dbReference>
<keyword evidence="3 7" id="KW-0808">Transferase</keyword>
<dbReference type="PATRIC" id="fig|1142394.8.peg.376"/>
<comment type="similarity">
    <text evidence="1 7">Belongs to the Lgt family.</text>
</comment>
<dbReference type="PANTHER" id="PTHR30589">
    <property type="entry name" value="PROLIPOPROTEIN DIACYLGLYCERYL TRANSFERASE"/>
    <property type="match status" value="1"/>
</dbReference>
<sequence length="323" mass="34711">MLHTLSPFLIEFPAGFPIPGIRWYGLAYAFGFVAGWLLVRRVAAAGKTPLSVADAADFAVATAIGVMAGGRVGYALFYDPAMLWTFTRSVPFWELLAIQRGGMASHGGMIGVLLAVGVYGWRRGVPVLHTWDLTAFGAPMGILFGRLANYVNGELYGRPVRDPSFPLAVRFPQELSPHTPLADGSTLAEHLSTYPGAASLVDAVRAADPLVMQAVLEHAELRHPVQLYAAAGEGLLVFLIVAWVFRKPVRPGLAAAAFGVSYTVIRMIDELFREPDAGVQTYFHLTRGQLLSAFLGVAALALGAVVLWRKKPRLGGWWAGAAA</sequence>